<organism evidence="1 2">
    <name type="scientific">Gimesia aquarii</name>
    <dbReference type="NCBI Taxonomy" id="2527964"/>
    <lineage>
        <taxon>Bacteria</taxon>
        <taxon>Pseudomonadati</taxon>
        <taxon>Planctomycetota</taxon>
        <taxon>Planctomycetia</taxon>
        <taxon>Planctomycetales</taxon>
        <taxon>Planctomycetaceae</taxon>
        <taxon>Gimesia</taxon>
    </lineage>
</organism>
<evidence type="ECO:0000313" key="1">
    <source>
        <dbReference type="EMBL" id="QDT98110.1"/>
    </source>
</evidence>
<dbReference type="KEGG" id="gaw:V144x_35940"/>
<dbReference type="AlphaFoldDB" id="A0A517VYQ0"/>
<gene>
    <name evidence="1" type="ORF">V144x_35940</name>
</gene>
<dbReference type="Proteomes" id="UP000318704">
    <property type="component" value="Chromosome"/>
</dbReference>
<reference evidence="1 2" key="1">
    <citation type="submission" date="2019-03" db="EMBL/GenBank/DDBJ databases">
        <title>Deep-cultivation of Planctomycetes and their phenomic and genomic characterization uncovers novel biology.</title>
        <authorList>
            <person name="Wiegand S."/>
            <person name="Jogler M."/>
            <person name="Boedeker C."/>
            <person name="Pinto D."/>
            <person name="Vollmers J."/>
            <person name="Rivas-Marin E."/>
            <person name="Kohn T."/>
            <person name="Peeters S.H."/>
            <person name="Heuer A."/>
            <person name="Rast P."/>
            <person name="Oberbeckmann S."/>
            <person name="Bunk B."/>
            <person name="Jeske O."/>
            <person name="Meyerdierks A."/>
            <person name="Storesund J.E."/>
            <person name="Kallscheuer N."/>
            <person name="Luecker S."/>
            <person name="Lage O.M."/>
            <person name="Pohl T."/>
            <person name="Merkel B.J."/>
            <person name="Hornburger P."/>
            <person name="Mueller R.-W."/>
            <person name="Bruemmer F."/>
            <person name="Labrenz M."/>
            <person name="Spormann A.M."/>
            <person name="Op den Camp H."/>
            <person name="Overmann J."/>
            <person name="Amann R."/>
            <person name="Jetten M.S.M."/>
            <person name="Mascher T."/>
            <person name="Medema M.H."/>
            <person name="Devos D.P."/>
            <person name="Kaster A.-K."/>
            <person name="Ovreas L."/>
            <person name="Rohde M."/>
            <person name="Galperin M.Y."/>
            <person name="Jogler C."/>
        </authorList>
    </citation>
    <scope>NUCLEOTIDE SEQUENCE [LARGE SCALE GENOMIC DNA]</scope>
    <source>
        <strain evidence="1 2">V144</strain>
    </source>
</reference>
<evidence type="ECO:0000313" key="2">
    <source>
        <dbReference type="Proteomes" id="UP000318704"/>
    </source>
</evidence>
<sequence length="87" mass="9957">MFSFNKWFGFPDDLIISSGPTEINKWEQITFTIFTIYSHKTSSQQYTITNVKLNCSMQPQSVAICLTFGISLSVFTEEKIISRMSDS</sequence>
<accession>A0A517VYQ0</accession>
<dbReference type="EMBL" id="CP037920">
    <property type="protein sequence ID" value="QDT98110.1"/>
    <property type="molecule type" value="Genomic_DNA"/>
</dbReference>
<protein>
    <submittedName>
        <fullName evidence="1">Uncharacterized protein</fullName>
    </submittedName>
</protein>
<name>A0A517VYQ0_9PLAN</name>
<proteinExistence type="predicted"/>